<dbReference type="Pfam" id="PF22939">
    <property type="entry name" value="WHD_GPIID"/>
    <property type="match status" value="1"/>
</dbReference>
<evidence type="ECO:0000256" key="1">
    <source>
        <dbReference type="ARBA" id="ARBA00007920"/>
    </source>
</evidence>
<comment type="similarity">
    <text evidence="1">Belongs to the putative lipase ROG1 family.</text>
</comment>
<dbReference type="InterPro" id="IPR015943">
    <property type="entry name" value="WD40/YVTN_repeat-like_dom_sf"/>
</dbReference>
<dbReference type="InterPro" id="IPR054471">
    <property type="entry name" value="GPIID_WHD"/>
</dbReference>
<dbReference type="InterPro" id="IPR011047">
    <property type="entry name" value="Quinoprotein_ADH-like_sf"/>
</dbReference>
<dbReference type="InterPro" id="IPR001680">
    <property type="entry name" value="WD40_rpt"/>
</dbReference>
<dbReference type="PANTHER" id="PTHR10039">
    <property type="entry name" value="AMELOGENIN"/>
    <property type="match status" value="1"/>
</dbReference>
<evidence type="ECO:0000256" key="2">
    <source>
        <dbReference type="ARBA" id="ARBA00022737"/>
    </source>
</evidence>
<reference evidence="7" key="1">
    <citation type="journal article" date="2020" name="Stud. Mycol.">
        <title>101 Dothideomycetes genomes: a test case for predicting lifestyles and emergence of pathogens.</title>
        <authorList>
            <person name="Haridas S."/>
            <person name="Albert R."/>
            <person name="Binder M."/>
            <person name="Bloem J."/>
            <person name="Labutti K."/>
            <person name="Salamov A."/>
            <person name="Andreopoulos B."/>
            <person name="Baker S."/>
            <person name="Barry K."/>
            <person name="Bills G."/>
            <person name="Bluhm B."/>
            <person name="Cannon C."/>
            <person name="Castanera R."/>
            <person name="Culley D."/>
            <person name="Daum C."/>
            <person name="Ezra D."/>
            <person name="Gonzalez J."/>
            <person name="Henrissat B."/>
            <person name="Kuo A."/>
            <person name="Liang C."/>
            <person name="Lipzen A."/>
            <person name="Lutzoni F."/>
            <person name="Magnuson J."/>
            <person name="Mondo S."/>
            <person name="Nolan M."/>
            <person name="Ohm R."/>
            <person name="Pangilinan J."/>
            <person name="Park H.-J."/>
            <person name="Ramirez L."/>
            <person name="Alfaro M."/>
            <person name="Sun H."/>
            <person name="Tritt A."/>
            <person name="Yoshinaga Y."/>
            <person name="Zwiers L.-H."/>
            <person name="Turgeon B."/>
            <person name="Goodwin S."/>
            <person name="Spatafora J."/>
            <person name="Crous P."/>
            <person name="Grigoriev I."/>
        </authorList>
    </citation>
    <scope>NUCLEOTIDE SEQUENCE</scope>
    <source>
        <strain evidence="7">CBS 113979</strain>
    </source>
</reference>
<dbReference type="Gene3D" id="2.130.10.10">
    <property type="entry name" value="YVTN repeat-like/Quinoprotein amine dehydrogenase"/>
    <property type="match status" value="3"/>
</dbReference>
<feature type="region of interest" description="Disordered" evidence="3">
    <location>
        <begin position="1"/>
        <end position="31"/>
    </location>
</feature>
<feature type="compositionally biased region" description="Polar residues" evidence="3">
    <location>
        <begin position="8"/>
        <end position="22"/>
    </location>
</feature>
<evidence type="ECO:0000259" key="4">
    <source>
        <dbReference type="Pfam" id="PF05057"/>
    </source>
</evidence>
<evidence type="ECO:0000313" key="7">
    <source>
        <dbReference type="EMBL" id="KAF1982271.1"/>
    </source>
</evidence>
<dbReference type="Proteomes" id="UP000800041">
    <property type="component" value="Unassembled WGS sequence"/>
</dbReference>
<dbReference type="EMBL" id="ML977186">
    <property type="protein sequence ID" value="KAF1982271.1"/>
    <property type="molecule type" value="Genomic_DNA"/>
</dbReference>
<name>A0A6G1GMX0_9PEZI</name>
<feature type="domain" description="GPI inositol-deacylase winged helix" evidence="5">
    <location>
        <begin position="609"/>
        <end position="683"/>
    </location>
</feature>
<dbReference type="SMART" id="SM00320">
    <property type="entry name" value="WD40"/>
    <property type="match status" value="6"/>
</dbReference>
<keyword evidence="8" id="KW-1185">Reference proteome</keyword>
<dbReference type="Pfam" id="PF05057">
    <property type="entry name" value="DUF676"/>
    <property type="match status" value="1"/>
</dbReference>
<dbReference type="SUPFAM" id="SSF50998">
    <property type="entry name" value="Quinoprotein alcohol dehydrogenase-like"/>
    <property type="match status" value="1"/>
</dbReference>
<dbReference type="InterPro" id="IPR056884">
    <property type="entry name" value="NPHP3-like_N"/>
</dbReference>
<dbReference type="Gene3D" id="3.40.50.1820">
    <property type="entry name" value="alpha/beta hydrolase"/>
    <property type="match status" value="1"/>
</dbReference>
<accession>A0A6G1GMX0</accession>
<dbReference type="Pfam" id="PF00400">
    <property type="entry name" value="WD40"/>
    <property type="match status" value="2"/>
</dbReference>
<proteinExistence type="inferred from homology"/>
<keyword evidence="2" id="KW-0677">Repeat</keyword>
<evidence type="ECO:0000259" key="6">
    <source>
        <dbReference type="Pfam" id="PF24883"/>
    </source>
</evidence>
<evidence type="ECO:0000259" key="5">
    <source>
        <dbReference type="Pfam" id="PF22939"/>
    </source>
</evidence>
<dbReference type="OrthoDB" id="194358at2759"/>
<dbReference type="SUPFAM" id="SSF53474">
    <property type="entry name" value="alpha/beta-Hydrolases"/>
    <property type="match status" value="1"/>
</dbReference>
<feature type="domain" description="Nephrocystin 3-like N-terminal" evidence="6">
    <location>
        <begin position="335"/>
        <end position="500"/>
    </location>
</feature>
<dbReference type="InterPro" id="IPR007751">
    <property type="entry name" value="DUF676_lipase-like"/>
</dbReference>
<dbReference type="Gene3D" id="3.40.50.300">
    <property type="entry name" value="P-loop containing nucleotide triphosphate hydrolases"/>
    <property type="match status" value="1"/>
</dbReference>
<dbReference type="SUPFAM" id="SSF52540">
    <property type="entry name" value="P-loop containing nucleoside triphosphate hydrolases"/>
    <property type="match status" value="1"/>
</dbReference>
<dbReference type="Pfam" id="PF24883">
    <property type="entry name" value="NPHP3_N"/>
    <property type="match status" value="1"/>
</dbReference>
<dbReference type="PANTHER" id="PTHR10039:SF16">
    <property type="entry name" value="GPI INOSITOL-DEACYLASE"/>
    <property type="match status" value="1"/>
</dbReference>
<evidence type="ECO:0000313" key="8">
    <source>
        <dbReference type="Proteomes" id="UP000800041"/>
    </source>
</evidence>
<sequence>MTRHISAGATSSFALSSTQSPRRGSEPNAEPLGLFLVQNPPEPIADLILVHGLGGSSLKTWSWKRNPDLFWPAWLKDEVDLSNIRIFSFGYNANFAGQNSVYSIMDFAKSLLLHMSTYSQDGERPIGTHPIIFVAHSMGGLVVKKAYVIGRGNSQYSQMVSRVRAFMFMSTPHKGSFHANMLNSLLSASPKNSQKIYVAELDVNSTTLQDLNEQFRVICDGLHIVSFYETLLTKMGPTKILMVGKESGVLNYPQETSSPLNADHHDVAKFSSPDDPNYILVISLLRQLVQKLSPRPDTMRRVSKLEHVKKLEVILGINDSPEEGLTHHRNRSMHGSGKWLQARTAFRHWFEDHQESRPIFWLSGHPGTGKSTLASITIDYLHGRFSERSCQYHFFSEGEPRKKSTEYALRMLAFQIALTNDDLASRLVRLHDEAGVIFTTQKLHALWESLFEAIILKVDFGHTLYWVLDALDESDAPMKLVKLLTRTRSRSRLKMFLLSRPTNELSNLAFSQQHCIKYDSISVADTREDIRTYVRTVVQEALPNDRTLQRNIIEEVLHKSEGSFLWARLSLKTLRQSWHTEEDMRRALTDVPKGMEPLYARMINLVQEQSQRSQDIAKSILTWAVCCYRPMRLAELEAALEPEFGTFVSLEDTIHQVCGHFIRIDQSVVSLIHATARKFLLNGAEGTPPFIAPGSGHELLATICVKYLSREHWKRLFSQMPENTSTKMRTDRLLPLYETHPFLRYAKDYWAFHTSRSTVDSNQLIACLRVFFDKYALSWIHSIAASHSLIRLTRAAHYIKTFLRRQKTKSSTDPPKSLRAEEKTNANEDLRFLQHWAVDLIRVVGKFGSNLLQNPSTIYRHIIPLCPYNSIIFQTYGTQEKPMLSVKGISSGEWDDSLARLSVGEGLTASKVACAGAYFVTLIATNGTLIVWSAETCEQLQRLEHKEWVTQIAVNKTGTLVASAGRFTFRVWQLSTGKEIYRFSKPTQARTMDLQFGSSDSEIFVGYDDCRVVHYDLEDSRETWRFVAEETNEVLHSCPRLLVLSPDATKVAIAYRGHPVLVWDVNGPSTQQPKKCIRDEDIDKEKEEAWNAPEVVRWHPDSTSLLVLYQDTVLVDWRVLEDQRYPHGHIEAREMALNRDGTLLLTSNHNGTLSVWTHPKFNLVYRLLYDEFVRDLAFSPDGQRIYDTRGSLCNVWEPDALIQSEDIERDEASSAGTSFTLEPVFSRDDNNRSQITAVACDGNDDYYCCGKDDGTVTIHDMDDGKKLRKVYTHSSSGAIIALAWSPSGRFIVSGDDSGRLVAKRLGIKEAGKWAVFPLFDFRIDETVEQFLFSPDEDIVLITTASTDRTFNIRTKEIVCLKRWSSTSGRKWINHPIHKNNLIWLDPCELHIHEWSSLERAATRQTSIIRDDVPAESDAVRSILKETFSLSLERSPSNSESLERVHTVAQTSDSQYILCETLPDTGHARSNSTQGLMLHMLLISDLKVHRPDPVRRRHLLDLATNVQRFLGCVHDRAIFLDHQNWLCTWEIDWPQSVIKQHFFLPKDWLSNSYLQLASLNKQGTFLCPKNGEVAIVRYGNRL</sequence>
<gene>
    <name evidence="7" type="ORF">K402DRAFT_415046</name>
</gene>
<protein>
    <submittedName>
        <fullName evidence="7">Uncharacterized protein</fullName>
    </submittedName>
</protein>
<evidence type="ECO:0000256" key="3">
    <source>
        <dbReference type="SAM" id="MobiDB-lite"/>
    </source>
</evidence>
<feature type="domain" description="DUF676" evidence="4">
    <location>
        <begin position="48"/>
        <end position="181"/>
    </location>
</feature>
<organism evidence="7 8">
    <name type="scientific">Aulographum hederae CBS 113979</name>
    <dbReference type="NCBI Taxonomy" id="1176131"/>
    <lineage>
        <taxon>Eukaryota</taxon>
        <taxon>Fungi</taxon>
        <taxon>Dikarya</taxon>
        <taxon>Ascomycota</taxon>
        <taxon>Pezizomycotina</taxon>
        <taxon>Dothideomycetes</taxon>
        <taxon>Pleosporomycetidae</taxon>
        <taxon>Aulographales</taxon>
        <taxon>Aulographaceae</taxon>
    </lineage>
</organism>
<dbReference type="InterPro" id="IPR027417">
    <property type="entry name" value="P-loop_NTPase"/>
</dbReference>
<dbReference type="InterPro" id="IPR029058">
    <property type="entry name" value="AB_hydrolase_fold"/>
</dbReference>